<evidence type="ECO:0008006" key="4">
    <source>
        <dbReference type="Google" id="ProtNLM"/>
    </source>
</evidence>
<accession>A0AAV8UB44</accession>
<reference evidence="2 3" key="1">
    <citation type="submission" date="2021-09" db="EMBL/GenBank/DDBJ databases">
        <title>Genomic insights and catalytic innovation underlie evolution of tropane alkaloids biosynthesis.</title>
        <authorList>
            <person name="Wang Y.-J."/>
            <person name="Tian T."/>
            <person name="Huang J.-P."/>
            <person name="Huang S.-X."/>
        </authorList>
    </citation>
    <scope>NUCLEOTIDE SEQUENCE [LARGE SCALE GENOMIC DNA]</scope>
    <source>
        <strain evidence="2">KIB-2018</strain>
        <tissue evidence="2">Leaf</tissue>
    </source>
</reference>
<protein>
    <recommendedName>
        <fullName evidence="4">Ribosomal protein L29</fullName>
    </recommendedName>
</protein>
<evidence type="ECO:0000313" key="3">
    <source>
        <dbReference type="Proteomes" id="UP001159364"/>
    </source>
</evidence>
<name>A0AAV8UB44_9ROSI</name>
<feature type="compositionally biased region" description="Polar residues" evidence="1">
    <location>
        <begin position="71"/>
        <end position="90"/>
    </location>
</feature>
<evidence type="ECO:0000256" key="1">
    <source>
        <dbReference type="SAM" id="MobiDB-lite"/>
    </source>
</evidence>
<keyword evidence="3" id="KW-1185">Reference proteome</keyword>
<organism evidence="2 3">
    <name type="scientific">Erythroxylum novogranatense</name>
    <dbReference type="NCBI Taxonomy" id="1862640"/>
    <lineage>
        <taxon>Eukaryota</taxon>
        <taxon>Viridiplantae</taxon>
        <taxon>Streptophyta</taxon>
        <taxon>Embryophyta</taxon>
        <taxon>Tracheophyta</taxon>
        <taxon>Spermatophyta</taxon>
        <taxon>Magnoliopsida</taxon>
        <taxon>eudicotyledons</taxon>
        <taxon>Gunneridae</taxon>
        <taxon>Pentapetalae</taxon>
        <taxon>rosids</taxon>
        <taxon>fabids</taxon>
        <taxon>Malpighiales</taxon>
        <taxon>Erythroxylaceae</taxon>
        <taxon>Erythroxylum</taxon>
    </lineage>
</organism>
<gene>
    <name evidence="2" type="ORF">K2173_004930</name>
</gene>
<sequence length="90" mass="10619">MATDNVVNDYLWRLAMATGDGDQRQWRWRLMMMVRRSGDVLKKKKLKLSKLKKEMHSSINNLVGKMKHVSRIQQSQNDNPTDQYVQQQGE</sequence>
<comment type="caution">
    <text evidence="2">The sequence shown here is derived from an EMBL/GenBank/DDBJ whole genome shotgun (WGS) entry which is preliminary data.</text>
</comment>
<dbReference type="AlphaFoldDB" id="A0AAV8UB44"/>
<dbReference type="EMBL" id="JAIWQS010000008">
    <property type="protein sequence ID" value="KAJ8898738.1"/>
    <property type="molecule type" value="Genomic_DNA"/>
</dbReference>
<evidence type="ECO:0000313" key="2">
    <source>
        <dbReference type="EMBL" id="KAJ8898738.1"/>
    </source>
</evidence>
<feature type="region of interest" description="Disordered" evidence="1">
    <location>
        <begin position="69"/>
        <end position="90"/>
    </location>
</feature>
<dbReference type="Proteomes" id="UP001159364">
    <property type="component" value="Linkage Group LG08"/>
</dbReference>
<proteinExistence type="predicted"/>